<dbReference type="InterPro" id="IPR053151">
    <property type="entry name" value="RNase_H-like"/>
</dbReference>
<dbReference type="Pfam" id="PF13456">
    <property type="entry name" value="RVT_3"/>
    <property type="match status" value="1"/>
</dbReference>
<dbReference type="CDD" id="cd09279">
    <property type="entry name" value="RNase_HI_like"/>
    <property type="match status" value="1"/>
</dbReference>
<accession>A0A1H3U8Y3</accession>
<dbReference type="InterPro" id="IPR036397">
    <property type="entry name" value="RNaseH_sf"/>
</dbReference>
<dbReference type="InterPro" id="IPR012337">
    <property type="entry name" value="RNaseH-like_sf"/>
</dbReference>
<name>A0A1H3U8Y3_9BACI</name>
<gene>
    <name evidence="2" type="ORF">SAMN05421736_11943</name>
</gene>
<evidence type="ECO:0000313" key="2">
    <source>
        <dbReference type="EMBL" id="SDZ58541.1"/>
    </source>
</evidence>
<dbReference type="PROSITE" id="PS50879">
    <property type="entry name" value="RNASE_H_1"/>
    <property type="match status" value="1"/>
</dbReference>
<dbReference type="EMBL" id="FNPI01000019">
    <property type="protein sequence ID" value="SDZ58541.1"/>
    <property type="molecule type" value="Genomic_DNA"/>
</dbReference>
<dbReference type="Proteomes" id="UP000198935">
    <property type="component" value="Unassembled WGS sequence"/>
</dbReference>
<dbReference type="Gene3D" id="3.30.420.10">
    <property type="entry name" value="Ribonuclease H-like superfamily/Ribonuclease H"/>
    <property type="match status" value="1"/>
</dbReference>
<dbReference type="AlphaFoldDB" id="A0A1H3U8Y3"/>
<dbReference type="OrthoDB" id="7845843at2"/>
<dbReference type="PANTHER" id="PTHR47723:SF19">
    <property type="entry name" value="POLYNUCLEOTIDYL TRANSFERASE, RIBONUCLEASE H-LIKE SUPERFAMILY PROTEIN"/>
    <property type="match status" value="1"/>
</dbReference>
<dbReference type="InterPro" id="IPR002156">
    <property type="entry name" value="RNaseH_domain"/>
</dbReference>
<protein>
    <submittedName>
        <fullName evidence="2">Ribonuclease HI</fullName>
    </submittedName>
</protein>
<organism evidence="2 3">
    <name type="scientific">Evansella caseinilytica</name>
    <dbReference type="NCBI Taxonomy" id="1503961"/>
    <lineage>
        <taxon>Bacteria</taxon>
        <taxon>Bacillati</taxon>
        <taxon>Bacillota</taxon>
        <taxon>Bacilli</taxon>
        <taxon>Bacillales</taxon>
        <taxon>Bacillaceae</taxon>
        <taxon>Evansella</taxon>
    </lineage>
</organism>
<dbReference type="STRING" id="1503961.SAMN05421736_11943"/>
<sequence>MIEVYIDGASAGDPGPSGAGVFINNRGKLIRKSIPLPPMSNHEAEFHALNEALVICMQEGFRTVSVRTDSQILEAAVDKKYVKKERYRALLQQVLERMETHFDNVFIKWIPSKQNKEADQLARAAVYQSKGSFTY</sequence>
<proteinExistence type="predicted"/>
<dbReference type="GO" id="GO:0003676">
    <property type="term" value="F:nucleic acid binding"/>
    <property type="evidence" value="ECO:0007669"/>
    <property type="project" value="InterPro"/>
</dbReference>
<dbReference type="PANTHER" id="PTHR47723">
    <property type="entry name" value="OS05G0353850 PROTEIN"/>
    <property type="match status" value="1"/>
</dbReference>
<keyword evidence="3" id="KW-1185">Reference proteome</keyword>
<evidence type="ECO:0000313" key="3">
    <source>
        <dbReference type="Proteomes" id="UP000198935"/>
    </source>
</evidence>
<reference evidence="3" key="1">
    <citation type="submission" date="2016-10" db="EMBL/GenBank/DDBJ databases">
        <authorList>
            <person name="Varghese N."/>
            <person name="Submissions S."/>
        </authorList>
    </citation>
    <scope>NUCLEOTIDE SEQUENCE [LARGE SCALE GENOMIC DNA]</scope>
    <source>
        <strain evidence="3">SP</strain>
    </source>
</reference>
<dbReference type="GO" id="GO:0004523">
    <property type="term" value="F:RNA-DNA hybrid ribonuclease activity"/>
    <property type="evidence" value="ECO:0007669"/>
    <property type="project" value="InterPro"/>
</dbReference>
<evidence type="ECO:0000259" key="1">
    <source>
        <dbReference type="PROSITE" id="PS50879"/>
    </source>
</evidence>
<dbReference type="SUPFAM" id="SSF53098">
    <property type="entry name" value="Ribonuclease H-like"/>
    <property type="match status" value="1"/>
</dbReference>
<feature type="domain" description="RNase H type-1" evidence="1">
    <location>
        <begin position="1"/>
        <end position="127"/>
    </location>
</feature>